<name>A0A194XMR8_MOLSC</name>
<sequence>MNLCEICQYSQQFFSIVIKMPTPGFLKSNKTKTDDAEANRRSADMSVDKLVTGATPYPLPSNLAATRTFVLDEGFDPRAMEKALNEDLGEDQWRLEKGLANVQKTIISRGPQNKEAAAELYANEWLAKFKDLSEVLKPDKQTDEYPAPIKIALIDSGPSPDHLQSKGIIYMHDKGSTAGSENIQHEMLSVDVISEVFDRAQLYLANVDMPIMQKVEATVEQIAEAIQWAVEENVNIINIAITLKESVALPEMKVAMNNLRAAVDCAKMAGILIFAPATTSRGDINSIAYPAVMRNELFCIYSSDGRLGISETNPPASTSDNNFAILGECVRLGTRKATVTGTMVSSAIAAGVAGLILDFANQPDPPKKLGEGGFERLQSKEGMTAVFRLMSTYHKQSGYQCVAPWDLLPPGYDSQNEQFRTKTRERITRAIMKALQQ</sequence>
<evidence type="ECO:0000313" key="2">
    <source>
        <dbReference type="Proteomes" id="UP000070700"/>
    </source>
</evidence>
<protein>
    <recommendedName>
        <fullName evidence="3">Peptidase S8/S53 domain-containing protein</fullName>
    </recommendedName>
</protein>
<dbReference type="GeneID" id="28831982"/>
<dbReference type="KEGG" id="psco:LY89DRAFT_778954"/>
<accession>A0A194XMR8</accession>
<dbReference type="InterPro" id="IPR036852">
    <property type="entry name" value="Peptidase_S8/S53_dom_sf"/>
</dbReference>
<keyword evidence="2" id="KW-1185">Reference proteome</keyword>
<evidence type="ECO:0008006" key="3">
    <source>
        <dbReference type="Google" id="ProtNLM"/>
    </source>
</evidence>
<evidence type="ECO:0000313" key="1">
    <source>
        <dbReference type="EMBL" id="KUJ21421.1"/>
    </source>
</evidence>
<proteinExistence type="predicted"/>
<reference evidence="1 2" key="1">
    <citation type="submission" date="2015-10" db="EMBL/GenBank/DDBJ databases">
        <title>Full genome of DAOMC 229536 Phialocephala scopiformis, a fungal endophyte of spruce producing the potent anti-insectan compound rugulosin.</title>
        <authorList>
            <consortium name="DOE Joint Genome Institute"/>
            <person name="Walker A.K."/>
            <person name="Frasz S.L."/>
            <person name="Seifert K.A."/>
            <person name="Miller J.D."/>
            <person name="Mondo S.J."/>
            <person name="Labutti K."/>
            <person name="Lipzen A."/>
            <person name="Dockter R."/>
            <person name="Kennedy M."/>
            <person name="Grigoriev I.V."/>
            <person name="Spatafora J.W."/>
        </authorList>
    </citation>
    <scope>NUCLEOTIDE SEQUENCE [LARGE SCALE GENOMIC DNA]</scope>
    <source>
        <strain evidence="1 2">CBS 120377</strain>
    </source>
</reference>
<dbReference type="Gene3D" id="3.40.50.200">
    <property type="entry name" value="Peptidase S8/S53 domain"/>
    <property type="match status" value="1"/>
</dbReference>
<dbReference type="GO" id="GO:0006508">
    <property type="term" value="P:proteolysis"/>
    <property type="evidence" value="ECO:0007669"/>
    <property type="project" value="InterPro"/>
</dbReference>
<dbReference type="AlphaFoldDB" id="A0A194XMR8"/>
<gene>
    <name evidence="1" type="ORF">LY89DRAFT_778954</name>
</gene>
<dbReference type="OrthoDB" id="206201at2759"/>
<dbReference type="InParanoid" id="A0A194XMR8"/>
<dbReference type="GO" id="GO:0004252">
    <property type="term" value="F:serine-type endopeptidase activity"/>
    <property type="evidence" value="ECO:0007669"/>
    <property type="project" value="InterPro"/>
</dbReference>
<dbReference type="Proteomes" id="UP000070700">
    <property type="component" value="Unassembled WGS sequence"/>
</dbReference>
<dbReference type="SUPFAM" id="SSF52743">
    <property type="entry name" value="Subtilisin-like"/>
    <property type="match status" value="1"/>
</dbReference>
<organism evidence="1 2">
    <name type="scientific">Mollisia scopiformis</name>
    <name type="common">Conifer needle endophyte fungus</name>
    <name type="synonym">Phialocephala scopiformis</name>
    <dbReference type="NCBI Taxonomy" id="149040"/>
    <lineage>
        <taxon>Eukaryota</taxon>
        <taxon>Fungi</taxon>
        <taxon>Dikarya</taxon>
        <taxon>Ascomycota</taxon>
        <taxon>Pezizomycotina</taxon>
        <taxon>Leotiomycetes</taxon>
        <taxon>Helotiales</taxon>
        <taxon>Mollisiaceae</taxon>
        <taxon>Mollisia</taxon>
    </lineage>
</organism>
<dbReference type="RefSeq" id="XP_018075776.1">
    <property type="nucleotide sequence ID" value="XM_018222256.1"/>
</dbReference>
<dbReference type="EMBL" id="KQ947408">
    <property type="protein sequence ID" value="KUJ21421.1"/>
    <property type="molecule type" value="Genomic_DNA"/>
</dbReference>